<dbReference type="RefSeq" id="WP_198679435.1">
    <property type="nucleotide sequence ID" value="NZ_JACJII010000001.1"/>
</dbReference>
<keyword evidence="3" id="KW-1185">Reference proteome</keyword>
<evidence type="ECO:0000313" key="2">
    <source>
        <dbReference type="EMBL" id="MBA9004304.1"/>
    </source>
</evidence>
<feature type="signal peptide" evidence="1">
    <location>
        <begin position="1"/>
        <end position="36"/>
    </location>
</feature>
<evidence type="ECO:0000313" key="3">
    <source>
        <dbReference type="Proteomes" id="UP000539313"/>
    </source>
</evidence>
<keyword evidence="1" id="KW-0732">Signal</keyword>
<dbReference type="EMBL" id="JACJII010000001">
    <property type="protein sequence ID" value="MBA9004304.1"/>
    <property type="molecule type" value="Genomic_DNA"/>
</dbReference>
<organism evidence="2 3">
    <name type="scientific">Thermomonospora cellulosilytica</name>
    <dbReference type="NCBI Taxonomy" id="1411118"/>
    <lineage>
        <taxon>Bacteria</taxon>
        <taxon>Bacillati</taxon>
        <taxon>Actinomycetota</taxon>
        <taxon>Actinomycetes</taxon>
        <taxon>Streptosporangiales</taxon>
        <taxon>Thermomonosporaceae</taxon>
        <taxon>Thermomonospora</taxon>
    </lineage>
</organism>
<dbReference type="AlphaFoldDB" id="A0A7W3R965"/>
<feature type="chain" id="PRO_5030701359" evidence="1">
    <location>
        <begin position="37"/>
        <end position="212"/>
    </location>
</feature>
<comment type="caution">
    <text evidence="2">The sequence shown here is derived from an EMBL/GenBank/DDBJ whole genome shotgun (WGS) entry which is preliminary data.</text>
</comment>
<reference evidence="2 3" key="1">
    <citation type="submission" date="2020-08" db="EMBL/GenBank/DDBJ databases">
        <title>Sequencing the genomes of 1000 actinobacteria strains.</title>
        <authorList>
            <person name="Klenk H.-P."/>
        </authorList>
    </citation>
    <scope>NUCLEOTIDE SEQUENCE [LARGE SCALE GENOMIC DNA]</scope>
    <source>
        <strain evidence="2 3">DSM 45823</strain>
    </source>
</reference>
<accession>A0A7W3R965</accession>
<dbReference type="Proteomes" id="UP000539313">
    <property type="component" value="Unassembled WGS sequence"/>
</dbReference>
<evidence type="ECO:0000256" key="1">
    <source>
        <dbReference type="SAM" id="SignalP"/>
    </source>
</evidence>
<name>A0A7W3R965_9ACTN</name>
<protein>
    <submittedName>
        <fullName evidence="2">Uncharacterized protein</fullName>
    </submittedName>
</protein>
<gene>
    <name evidence="2" type="ORF">HNR21_003186</name>
</gene>
<proteinExistence type="predicted"/>
<sequence length="212" mass="21797">MSHQTGSSWMRRTAATAAVGLTAAAGIVAMSGTAYADTLRVDYPVTGTTYLASTNSTMTLGPGVLKSELDLTTADLTADLELPPAQGQFKQFGVIPVSVTTTFIPEGKTVGKVDQLTGKVTSTSKVTLQLSNLKVAGIPTPVGSHCKTEEPVTISVTSGDDWSIIDGGTLSGTYSIPDFEHCLLATPLINLTVPGDGNTITLKLGAGTLPPS</sequence>